<protein>
    <submittedName>
        <fullName evidence="1">Uncharacterized protein</fullName>
    </submittedName>
</protein>
<dbReference type="AlphaFoldDB" id="A0A392U7E1"/>
<proteinExistence type="predicted"/>
<name>A0A392U7E1_9FABA</name>
<sequence>GETLRFGKMARRRGDVWRCAGIEWRKDAAIVTDGKGQRQ</sequence>
<organism evidence="1 2">
    <name type="scientific">Trifolium medium</name>
    <dbReference type="NCBI Taxonomy" id="97028"/>
    <lineage>
        <taxon>Eukaryota</taxon>
        <taxon>Viridiplantae</taxon>
        <taxon>Streptophyta</taxon>
        <taxon>Embryophyta</taxon>
        <taxon>Tracheophyta</taxon>
        <taxon>Spermatophyta</taxon>
        <taxon>Magnoliopsida</taxon>
        <taxon>eudicotyledons</taxon>
        <taxon>Gunneridae</taxon>
        <taxon>Pentapetalae</taxon>
        <taxon>rosids</taxon>
        <taxon>fabids</taxon>
        <taxon>Fabales</taxon>
        <taxon>Fabaceae</taxon>
        <taxon>Papilionoideae</taxon>
        <taxon>50 kb inversion clade</taxon>
        <taxon>NPAAA clade</taxon>
        <taxon>Hologalegina</taxon>
        <taxon>IRL clade</taxon>
        <taxon>Trifolieae</taxon>
        <taxon>Trifolium</taxon>
    </lineage>
</organism>
<comment type="caution">
    <text evidence="1">The sequence shown here is derived from an EMBL/GenBank/DDBJ whole genome shotgun (WGS) entry which is preliminary data.</text>
</comment>
<keyword evidence="2" id="KW-1185">Reference proteome</keyword>
<accession>A0A392U7E1</accession>
<dbReference type="Proteomes" id="UP000265520">
    <property type="component" value="Unassembled WGS sequence"/>
</dbReference>
<reference evidence="1 2" key="1">
    <citation type="journal article" date="2018" name="Front. Plant Sci.">
        <title>Red Clover (Trifolium pratense) and Zigzag Clover (T. medium) - A Picture of Genomic Similarities and Differences.</title>
        <authorList>
            <person name="Dluhosova J."/>
            <person name="Istvanek J."/>
            <person name="Nedelnik J."/>
            <person name="Repkova J."/>
        </authorList>
    </citation>
    <scope>NUCLEOTIDE SEQUENCE [LARGE SCALE GENOMIC DNA]</scope>
    <source>
        <strain evidence="2">cv. 10/8</strain>
        <tissue evidence="1">Leaf</tissue>
    </source>
</reference>
<evidence type="ECO:0000313" key="1">
    <source>
        <dbReference type="EMBL" id="MCI68737.1"/>
    </source>
</evidence>
<evidence type="ECO:0000313" key="2">
    <source>
        <dbReference type="Proteomes" id="UP000265520"/>
    </source>
</evidence>
<feature type="non-terminal residue" evidence="1">
    <location>
        <position position="1"/>
    </location>
</feature>
<dbReference type="EMBL" id="LXQA010741836">
    <property type="protein sequence ID" value="MCI68737.1"/>
    <property type="molecule type" value="Genomic_DNA"/>
</dbReference>